<dbReference type="Gene3D" id="3.40.50.2300">
    <property type="match status" value="1"/>
</dbReference>
<evidence type="ECO:0000256" key="8">
    <source>
        <dbReference type="PROSITE-ProRule" id="PRU00169"/>
    </source>
</evidence>
<accession>A0ABT2Y3K3</accession>
<dbReference type="CDD" id="cd00383">
    <property type="entry name" value="trans_reg_C"/>
    <property type="match status" value="1"/>
</dbReference>
<keyword evidence="8" id="KW-0597">Phosphoprotein</keyword>
<dbReference type="InterPro" id="IPR001789">
    <property type="entry name" value="Sig_transdc_resp-reg_receiver"/>
</dbReference>
<dbReference type="InterPro" id="IPR011006">
    <property type="entry name" value="CheY-like_superfamily"/>
</dbReference>
<dbReference type="Gene3D" id="6.10.250.690">
    <property type="match status" value="1"/>
</dbReference>
<feature type="domain" description="Response regulatory" evidence="10">
    <location>
        <begin position="3"/>
        <end position="117"/>
    </location>
</feature>
<feature type="domain" description="OmpR/PhoB-type" evidence="11">
    <location>
        <begin position="125"/>
        <end position="221"/>
    </location>
</feature>
<reference evidence="12" key="1">
    <citation type="submission" date="2022-09" db="EMBL/GenBank/DDBJ databases">
        <title>Novel Mycoplasma species identified in domestic and wild animals.</title>
        <authorList>
            <person name="Volokhov D.V."/>
            <person name="Furtak V.A."/>
            <person name="Zagorodnyaya T.A."/>
        </authorList>
    </citation>
    <scope>NUCLEOTIDE SEQUENCE</scope>
    <source>
        <strain evidence="12">Oakley</strain>
    </source>
</reference>
<evidence type="ECO:0000313" key="12">
    <source>
        <dbReference type="EMBL" id="MCV2231314.1"/>
    </source>
</evidence>
<keyword evidence="3" id="KW-0843">Virulence</keyword>
<evidence type="ECO:0000256" key="9">
    <source>
        <dbReference type="PROSITE-ProRule" id="PRU01091"/>
    </source>
</evidence>
<dbReference type="PROSITE" id="PS51755">
    <property type="entry name" value="OMPR_PHOB"/>
    <property type="match status" value="1"/>
</dbReference>
<dbReference type="Pfam" id="PF00486">
    <property type="entry name" value="Trans_reg_C"/>
    <property type="match status" value="1"/>
</dbReference>
<dbReference type="EMBL" id="JAOVQM010000001">
    <property type="protein sequence ID" value="MCV2231314.1"/>
    <property type="molecule type" value="Genomic_DNA"/>
</dbReference>
<keyword evidence="13" id="KW-1185">Reference proteome</keyword>
<sequence>MFKILLVEDELSIRTLIKTYLNKQGYHVIEAEDGKSGFDVFSNQHVDLIITDLMMPKQDGYDLTQQIRQSSKDIPILIMTALDAFQDKEKGFETGADDYMTKPVNLPEMHLRIKALLRRYQVTKDHQIELEHLKLDFLTFSCSIDGNNISLTKKEFMLLFKLLSNPNIIFTREQLMNEIWGFDSDSYDRTVDTHIKRLREMVMSSDFEIQTVRGLGYKAVIK</sequence>
<name>A0ABT2Y3K3_9MOLU</name>
<evidence type="ECO:0000256" key="1">
    <source>
        <dbReference type="ARBA" id="ARBA00004496"/>
    </source>
</evidence>
<dbReference type="PANTHER" id="PTHR48111:SF49">
    <property type="entry name" value="HEME RESPONSE REGULATOR HSSR"/>
    <property type="match status" value="1"/>
</dbReference>
<dbReference type="CDD" id="cd17574">
    <property type="entry name" value="REC_OmpR"/>
    <property type="match status" value="1"/>
</dbReference>
<evidence type="ECO:0000256" key="7">
    <source>
        <dbReference type="ARBA" id="ARBA00039976"/>
    </source>
</evidence>
<dbReference type="Proteomes" id="UP001177160">
    <property type="component" value="Unassembled WGS sequence"/>
</dbReference>
<gene>
    <name evidence="12" type="ORF">N7548_00545</name>
</gene>
<dbReference type="SMART" id="SM00862">
    <property type="entry name" value="Trans_reg_C"/>
    <property type="match status" value="1"/>
</dbReference>
<feature type="modified residue" description="4-aspartylphosphate" evidence="8">
    <location>
        <position position="52"/>
    </location>
</feature>
<evidence type="ECO:0000256" key="6">
    <source>
        <dbReference type="ARBA" id="ARBA00037471"/>
    </source>
</evidence>
<comment type="caution">
    <text evidence="12">The sequence shown here is derived from an EMBL/GenBank/DDBJ whole genome shotgun (WGS) entry which is preliminary data.</text>
</comment>
<evidence type="ECO:0000313" key="13">
    <source>
        <dbReference type="Proteomes" id="UP001177160"/>
    </source>
</evidence>
<evidence type="ECO:0000256" key="3">
    <source>
        <dbReference type="ARBA" id="ARBA00023026"/>
    </source>
</evidence>
<evidence type="ECO:0000256" key="4">
    <source>
        <dbReference type="ARBA" id="ARBA00023125"/>
    </source>
</evidence>
<dbReference type="RefSeq" id="WP_263607427.1">
    <property type="nucleotide sequence ID" value="NZ_JAOVQM010000001.1"/>
</dbReference>
<feature type="DNA-binding region" description="OmpR/PhoB-type" evidence="9">
    <location>
        <begin position="125"/>
        <end position="221"/>
    </location>
</feature>
<evidence type="ECO:0000256" key="5">
    <source>
        <dbReference type="ARBA" id="ARBA00023159"/>
    </source>
</evidence>
<dbReference type="Pfam" id="PF00072">
    <property type="entry name" value="Response_reg"/>
    <property type="match status" value="1"/>
</dbReference>
<keyword evidence="5" id="KW-0010">Activator</keyword>
<proteinExistence type="predicted"/>
<evidence type="ECO:0000256" key="2">
    <source>
        <dbReference type="ARBA" id="ARBA00022490"/>
    </source>
</evidence>
<keyword evidence="2" id="KW-0963">Cytoplasm</keyword>
<dbReference type="PROSITE" id="PS50110">
    <property type="entry name" value="RESPONSE_REGULATORY"/>
    <property type="match status" value="1"/>
</dbReference>
<dbReference type="Gene3D" id="1.10.10.10">
    <property type="entry name" value="Winged helix-like DNA-binding domain superfamily/Winged helix DNA-binding domain"/>
    <property type="match status" value="1"/>
</dbReference>
<dbReference type="SUPFAM" id="SSF52172">
    <property type="entry name" value="CheY-like"/>
    <property type="match status" value="1"/>
</dbReference>
<dbReference type="InterPro" id="IPR036388">
    <property type="entry name" value="WH-like_DNA-bd_sf"/>
</dbReference>
<dbReference type="InterPro" id="IPR001867">
    <property type="entry name" value="OmpR/PhoB-type_DNA-bd"/>
</dbReference>
<organism evidence="12 13">
    <name type="scientific">Paracholeplasma manati</name>
    <dbReference type="NCBI Taxonomy" id="591373"/>
    <lineage>
        <taxon>Bacteria</taxon>
        <taxon>Bacillati</taxon>
        <taxon>Mycoplasmatota</taxon>
        <taxon>Mollicutes</taxon>
        <taxon>Acholeplasmatales</taxon>
        <taxon>Acholeplasmataceae</taxon>
        <taxon>Paracholeplasma</taxon>
    </lineage>
</organism>
<evidence type="ECO:0000259" key="11">
    <source>
        <dbReference type="PROSITE" id="PS51755"/>
    </source>
</evidence>
<evidence type="ECO:0000259" key="10">
    <source>
        <dbReference type="PROSITE" id="PS50110"/>
    </source>
</evidence>
<dbReference type="SMART" id="SM00448">
    <property type="entry name" value="REC"/>
    <property type="match status" value="1"/>
</dbReference>
<comment type="function">
    <text evidence="6">Member of the two-component regulatory system HssS/HssR involved in intracellular heme homeostasis and tempering of staphylococcal virulence. Phosphorylated HssR binds to a direct repeat sequence within hrtAB promoter and activates the expression of hrtAB, an efflux pump, in response to extracellular heme, hemin, hemoglobin or blood.</text>
</comment>
<keyword evidence="4 9" id="KW-0238">DNA-binding</keyword>
<protein>
    <recommendedName>
        <fullName evidence="7">Heme response regulator HssR</fullName>
    </recommendedName>
</protein>
<dbReference type="PANTHER" id="PTHR48111">
    <property type="entry name" value="REGULATOR OF RPOS"/>
    <property type="match status" value="1"/>
</dbReference>
<dbReference type="InterPro" id="IPR039420">
    <property type="entry name" value="WalR-like"/>
</dbReference>
<comment type="subcellular location">
    <subcellularLocation>
        <location evidence="1">Cytoplasm</location>
    </subcellularLocation>
</comment>